<accession>A0A086JL40</accession>
<feature type="region of interest" description="Disordered" evidence="1">
    <location>
        <begin position="464"/>
        <end position="525"/>
    </location>
</feature>
<feature type="compositionally biased region" description="Basic and acidic residues" evidence="1">
    <location>
        <begin position="746"/>
        <end position="778"/>
    </location>
</feature>
<feature type="compositionally biased region" description="Low complexity" evidence="1">
    <location>
        <begin position="871"/>
        <end position="893"/>
    </location>
</feature>
<feature type="compositionally biased region" description="Basic and acidic residues" evidence="1">
    <location>
        <begin position="691"/>
        <end position="739"/>
    </location>
</feature>
<feature type="compositionally biased region" description="Basic and acidic residues" evidence="1">
    <location>
        <begin position="464"/>
        <end position="492"/>
    </location>
</feature>
<dbReference type="Proteomes" id="UP000028828">
    <property type="component" value="Unassembled WGS sequence"/>
</dbReference>
<reference evidence="2 3" key="1">
    <citation type="submission" date="2014-03" db="EMBL/GenBank/DDBJ databases">
        <authorList>
            <person name="Sibley D."/>
            <person name="Venepally P."/>
            <person name="Karamycheva S."/>
            <person name="Hadjithomas M."/>
            <person name="Khan A."/>
            <person name="Brunk B."/>
            <person name="Roos D."/>
            <person name="Caler E."/>
            <person name="Lorenzi H."/>
        </authorList>
    </citation>
    <scope>NUCLEOTIDE SEQUENCE [LARGE SCALE GENOMIC DNA]</scope>
    <source>
        <strain evidence="3">p89</strain>
    </source>
</reference>
<organism evidence="2 3">
    <name type="scientific">Toxoplasma gondii p89</name>
    <dbReference type="NCBI Taxonomy" id="943119"/>
    <lineage>
        <taxon>Eukaryota</taxon>
        <taxon>Sar</taxon>
        <taxon>Alveolata</taxon>
        <taxon>Apicomplexa</taxon>
        <taxon>Conoidasida</taxon>
        <taxon>Coccidia</taxon>
        <taxon>Eucoccidiorida</taxon>
        <taxon>Eimeriorina</taxon>
        <taxon>Sarcocystidae</taxon>
        <taxon>Toxoplasma</taxon>
    </lineage>
</organism>
<dbReference type="AlphaFoldDB" id="A0A086JL40"/>
<feature type="compositionally biased region" description="Basic and acidic residues" evidence="1">
    <location>
        <begin position="908"/>
        <end position="919"/>
    </location>
</feature>
<feature type="region of interest" description="Disordered" evidence="1">
    <location>
        <begin position="234"/>
        <end position="333"/>
    </location>
</feature>
<name>A0A086JL40_TOXGO</name>
<feature type="compositionally biased region" description="Basic and acidic residues" evidence="1">
    <location>
        <begin position="121"/>
        <end position="145"/>
    </location>
</feature>
<dbReference type="OrthoDB" id="10534161at2759"/>
<protein>
    <submittedName>
        <fullName evidence="2">Uncharacterized protein</fullName>
    </submittedName>
</protein>
<dbReference type="VEuPathDB" id="ToxoDB:TGP89_265840B"/>
<feature type="compositionally biased region" description="Basic and acidic residues" evidence="1">
    <location>
        <begin position="500"/>
        <end position="525"/>
    </location>
</feature>
<evidence type="ECO:0000313" key="3">
    <source>
        <dbReference type="Proteomes" id="UP000028828"/>
    </source>
</evidence>
<feature type="compositionally biased region" description="Low complexity" evidence="1">
    <location>
        <begin position="948"/>
        <end position="957"/>
    </location>
</feature>
<dbReference type="EMBL" id="AEYI02001815">
    <property type="protein sequence ID" value="KFG32858.1"/>
    <property type="molecule type" value="Genomic_DNA"/>
</dbReference>
<feature type="compositionally biased region" description="Basic and acidic residues" evidence="1">
    <location>
        <begin position="836"/>
        <end position="854"/>
    </location>
</feature>
<feature type="compositionally biased region" description="Low complexity" evidence="1">
    <location>
        <begin position="803"/>
        <end position="812"/>
    </location>
</feature>
<feature type="region of interest" description="Disordered" evidence="1">
    <location>
        <begin position="659"/>
        <end position="1085"/>
    </location>
</feature>
<feature type="region of interest" description="Disordered" evidence="1">
    <location>
        <begin position="196"/>
        <end position="215"/>
    </location>
</feature>
<sequence length="1085" mass="121242">ASAFALLFVQKVETELSVLRGELRRREEEICEHMLQLEKVHVINQGLQQQVAELLSFREAGSACTASRSSSPQSPLPENCAALPAAERQKRVETLGAAAESYASEMQTKLASLRSLLDSGAGKKDLAPESTDAERRRGQATESQALHDELERMKKQLEAAEKRLAETKMSRASVDRGRATEVTTLEAQLAAAEEKLTSLADESREKEAQVEAHAEKAESLERLLQAARKEKDALEQANAELERRTREAESETKSKVEAMEAELKKEMEKREKEMEKRENELKKEMEKREKELKKEMEKREKELKKEVEKREKELKKEMEKREKEVTQKAKELCEAQEAFRRTREEDATAGDERISLETAKVEAEGIRRAAAERQAALEAEVASWKGKEEELRQRFAAAVETHTKEIESAVSAERAEHLREKAQLQAVLSEANARLAERAEEVCSLEARVEKLQMQLENARLEQEEAQARFSADRAEEEAKAKQRDEEKESLAREVAALKATERDEINRAVAEERAAAAEDRQNSEKMRTELRRLLAETEDRLEETQAKLVALQKQVAETQPLLVDLQLKVNVQREEIQTLTREKETSEKMKLEREESLQLALEEARAQMEQGERRLAEVKRQNEREGLVARAAQLKVKMLLSRVSQLEKGICQVQLRNAEKRTEAEDVEQDFADAHEEAVSVETPELTLETTKDEAGEEKQATDEREQKQATGEREQKEATGEREQKEATGEREEETRSRGRRRRAQDGKKKPEENETQDRTQEKGEKEEKKEVHAVEETMETASPRRQNVGKKVEELAFSTANAEAAQEEQASIDGRTRARCASPPESARPLKKQRGERARPEDHAESGKAEEPSSPARETPESPPPVSAPESVSVPSAHAVEAGAAEAGVETAEDGTRRVGRPRRERGQSEKKRNTDVHSPARGLRSSSDEGDHSASPRATRGSHLVSPSLAASVAEEEAARPGSARRRRGRGTSLDKASASEPFRRPAASPVKVFLPLPPSGTAEIPGKGGAFDGSAEKQPPWSNGASSGEDEPAGQGGGASRGRRRKTEIAEKAEKETRRETKGRPGKGRRQTTASDEDAE</sequence>
<evidence type="ECO:0000256" key="1">
    <source>
        <dbReference type="SAM" id="MobiDB-lite"/>
    </source>
</evidence>
<gene>
    <name evidence="2" type="ORF">TGP89_265840B</name>
</gene>
<comment type="caution">
    <text evidence="2">The sequence shown here is derived from an EMBL/GenBank/DDBJ whole genome shotgun (WGS) entry which is preliminary data.</text>
</comment>
<feature type="non-terminal residue" evidence="2">
    <location>
        <position position="1"/>
    </location>
</feature>
<feature type="region of interest" description="Disordered" evidence="1">
    <location>
        <begin position="120"/>
        <end position="145"/>
    </location>
</feature>
<feature type="compositionally biased region" description="Basic and acidic residues" evidence="1">
    <location>
        <begin position="1052"/>
        <end position="1068"/>
    </location>
</feature>
<proteinExistence type="predicted"/>
<evidence type="ECO:0000313" key="2">
    <source>
        <dbReference type="EMBL" id="KFG32858.1"/>
    </source>
</evidence>